<evidence type="ECO:0000256" key="4">
    <source>
        <dbReference type="ARBA" id="ARBA00006759"/>
    </source>
</evidence>
<evidence type="ECO:0000313" key="13">
    <source>
        <dbReference type="Proteomes" id="UP000509510"/>
    </source>
</evidence>
<dbReference type="GeneID" id="55993014"/>
<dbReference type="Gene3D" id="3.60.15.10">
    <property type="entry name" value="Ribonuclease Z/Hydroxyacylglutathione hydrolase-like"/>
    <property type="match status" value="1"/>
</dbReference>
<dbReference type="Pfam" id="PF00753">
    <property type="entry name" value="Lactamase_B"/>
    <property type="match status" value="1"/>
</dbReference>
<accession>A0A7H8QY60</accession>
<dbReference type="Pfam" id="PF04031">
    <property type="entry name" value="Las1"/>
    <property type="match status" value="1"/>
</dbReference>
<evidence type="ECO:0000259" key="11">
    <source>
        <dbReference type="SMART" id="SM00849"/>
    </source>
</evidence>
<evidence type="ECO:0000313" key="12">
    <source>
        <dbReference type="EMBL" id="QKX58395.1"/>
    </source>
</evidence>
<dbReference type="GO" id="GO:0090730">
    <property type="term" value="C:Las1 complex"/>
    <property type="evidence" value="ECO:0007669"/>
    <property type="project" value="InterPro"/>
</dbReference>
<evidence type="ECO:0000256" key="3">
    <source>
        <dbReference type="ARBA" id="ARBA00004963"/>
    </source>
</evidence>
<sequence>MPKITFTPWRDSSELLNIRAQFYPPSPAESDLRANACRTVEAWKLRNHLPHAVEATALLTDAILHDDAAHNSVFSIRATYAAAFCRFVTGLVDSKLGGQRRTMFQRALDLGLPASFVELRHEATHRELPSLVVLRGAVHRSLEWLWGYYWGRIDVAVASASAGGHLNNRIRDTLRQVSQQQQQHGSANPPKRKAKAQAVAAAAQSLAGICQQEPEGTLLLSRALLEEDMLKSRQPGASMDSSFSTWDVLLQTIADTHPPFLTTLTEEMAMDLGHSTEPETVFLWLRHILESGTWAPQRPRIPVSYLRAICREMPNDWTARLEEQTLAKLSSLSTSTNTDDAADLDSAVDLDVYVDDGWDALEAYGWGSARNWSVRPIGVTQTQTRKMHIRAIPMWTGTSNNYAYLVTDEPTKQSAIIDPAHPEEVVPVLTAEKDAGSIKLSAIINTHHHWDHAGGNDGVLKALGQLTVIGGKDCQSVTKTPAHGETWKLGDRITIKALHTPCHTQDSICYFLEDGNQRAVFTGDTLFTGGCGRFFEGNAAEMNKALNETLAALPNDTKVYSGHEYTKSNVKFLLTVSNAAAIQKLAKFADENKNTQGILTIGDEKAYNVFMMLDHPDVLKATGKTDPVEVIAALRELKNAM</sequence>
<dbReference type="KEGG" id="trg:TRUGW13939_05517"/>
<reference evidence="13" key="1">
    <citation type="submission" date="2020-06" db="EMBL/GenBank/DDBJ databases">
        <title>A chromosome-scale genome assembly of Talaromyces rugulosus W13939.</title>
        <authorList>
            <person name="Wang B."/>
            <person name="Guo L."/>
            <person name="Ye K."/>
            <person name="Wang L."/>
        </authorList>
    </citation>
    <scope>NUCLEOTIDE SEQUENCE [LARGE SCALE GENOMIC DNA]</scope>
    <source>
        <strain evidence="13">W13939</strain>
    </source>
</reference>
<keyword evidence="6" id="KW-0479">Metal-binding</keyword>
<organism evidence="12 13">
    <name type="scientific">Talaromyces rugulosus</name>
    <name type="common">Penicillium rugulosum</name>
    <dbReference type="NCBI Taxonomy" id="121627"/>
    <lineage>
        <taxon>Eukaryota</taxon>
        <taxon>Fungi</taxon>
        <taxon>Dikarya</taxon>
        <taxon>Ascomycota</taxon>
        <taxon>Pezizomycotina</taxon>
        <taxon>Eurotiomycetes</taxon>
        <taxon>Eurotiomycetidae</taxon>
        <taxon>Eurotiales</taxon>
        <taxon>Trichocomaceae</taxon>
        <taxon>Talaromyces</taxon>
        <taxon>Talaromyces sect. Islandici</taxon>
    </lineage>
</organism>
<comment type="pathway">
    <text evidence="3">Secondary metabolite metabolism; methylglyoxal degradation; (R)-lactate from methylglyoxal: step 2/2.</text>
</comment>
<comment type="similarity">
    <text evidence="4">Belongs to the metallo-beta-lactamase superfamily. Glyoxalase II family.</text>
</comment>
<dbReference type="GO" id="GO:0004416">
    <property type="term" value="F:hydroxyacylglutathione hydrolase activity"/>
    <property type="evidence" value="ECO:0007669"/>
    <property type="project" value="UniProtKB-EC"/>
</dbReference>
<evidence type="ECO:0000256" key="1">
    <source>
        <dbReference type="ARBA" id="ARBA00001623"/>
    </source>
</evidence>
<feature type="region of interest" description="Disordered" evidence="10">
    <location>
        <begin position="175"/>
        <end position="195"/>
    </location>
</feature>
<dbReference type="PANTHER" id="PTHR11935:SF94">
    <property type="entry name" value="TENZING NORGAY, ISOFORM C"/>
    <property type="match status" value="1"/>
</dbReference>
<gene>
    <name evidence="12" type="ORF">TRUGW13939_05517</name>
</gene>
<dbReference type="EMBL" id="CP055900">
    <property type="protein sequence ID" value="QKX58395.1"/>
    <property type="molecule type" value="Genomic_DNA"/>
</dbReference>
<comment type="catalytic activity">
    <reaction evidence="1">
        <text>an S-(2-hydroxyacyl)glutathione + H2O = a 2-hydroxy carboxylate + glutathione + H(+)</text>
        <dbReference type="Rhea" id="RHEA:21864"/>
        <dbReference type="ChEBI" id="CHEBI:15377"/>
        <dbReference type="ChEBI" id="CHEBI:15378"/>
        <dbReference type="ChEBI" id="CHEBI:57925"/>
        <dbReference type="ChEBI" id="CHEBI:58896"/>
        <dbReference type="ChEBI" id="CHEBI:71261"/>
        <dbReference type="EC" id="3.1.2.6"/>
    </reaction>
</comment>
<evidence type="ECO:0000256" key="6">
    <source>
        <dbReference type="ARBA" id="ARBA00022723"/>
    </source>
</evidence>
<dbReference type="GO" id="GO:0004519">
    <property type="term" value="F:endonuclease activity"/>
    <property type="evidence" value="ECO:0007669"/>
    <property type="project" value="InterPro"/>
</dbReference>
<dbReference type="EC" id="3.1.2.6" evidence="5"/>
<keyword evidence="8" id="KW-0862">Zinc</keyword>
<dbReference type="UniPathway" id="UPA00619">
    <property type="reaction ID" value="UER00676"/>
</dbReference>
<evidence type="ECO:0000256" key="9">
    <source>
        <dbReference type="ARBA" id="ARBA00031044"/>
    </source>
</evidence>
<evidence type="ECO:0000256" key="7">
    <source>
        <dbReference type="ARBA" id="ARBA00022801"/>
    </source>
</evidence>
<dbReference type="GO" id="GO:0046872">
    <property type="term" value="F:metal ion binding"/>
    <property type="evidence" value="ECO:0007669"/>
    <property type="project" value="UniProtKB-KW"/>
</dbReference>
<dbReference type="RefSeq" id="XP_035344573.1">
    <property type="nucleotide sequence ID" value="XM_035488680.1"/>
</dbReference>
<evidence type="ECO:0000256" key="8">
    <source>
        <dbReference type="ARBA" id="ARBA00022833"/>
    </source>
</evidence>
<dbReference type="PANTHER" id="PTHR11935">
    <property type="entry name" value="BETA LACTAMASE DOMAIN"/>
    <property type="match status" value="1"/>
</dbReference>
<dbReference type="InterPro" id="IPR007174">
    <property type="entry name" value="Las1"/>
</dbReference>
<dbReference type="Pfam" id="PF16123">
    <property type="entry name" value="HAGH_C"/>
    <property type="match status" value="1"/>
</dbReference>
<evidence type="ECO:0000256" key="10">
    <source>
        <dbReference type="SAM" id="MobiDB-lite"/>
    </source>
</evidence>
<evidence type="ECO:0000256" key="2">
    <source>
        <dbReference type="ARBA" id="ARBA00001947"/>
    </source>
</evidence>
<dbReference type="OrthoDB" id="515692at2759"/>
<dbReference type="SUPFAM" id="SSF56281">
    <property type="entry name" value="Metallo-hydrolase/oxidoreductase"/>
    <property type="match status" value="1"/>
</dbReference>
<dbReference type="InterPro" id="IPR035680">
    <property type="entry name" value="Clx_II_MBL"/>
</dbReference>
<name>A0A7H8QY60_TALRU</name>
<dbReference type="CDD" id="cd07723">
    <property type="entry name" value="hydroxyacylglutathione_hydrolase_MBL-fold"/>
    <property type="match status" value="1"/>
</dbReference>
<feature type="domain" description="Metallo-beta-lactamase" evidence="11">
    <location>
        <begin position="400"/>
        <end position="563"/>
    </location>
</feature>
<dbReference type="SMART" id="SM00849">
    <property type="entry name" value="Lactamase_B"/>
    <property type="match status" value="1"/>
</dbReference>
<comment type="cofactor">
    <cofactor evidence="2">
        <name>Zn(2+)</name>
        <dbReference type="ChEBI" id="CHEBI:29105"/>
    </cofactor>
</comment>
<protein>
    <recommendedName>
        <fullName evidence="5">hydroxyacylglutathione hydrolase</fullName>
        <ecNumber evidence="5">3.1.2.6</ecNumber>
    </recommendedName>
    <alternativeName>
        <fullName evidence="9">Glyoxalase II</fullName>
    </alternativeName>
</protein>
<dbReference type="AlphaFoldDB" id="A0A7H8QY60"/>
<dbReference type="Proteomes" id="UP000509510">
    <property type="component" value="Chromosome III"/>
</dbReference>
<evidence type="ECO:0000256" key="5">
    <source>
        <dbReference type="ARBA" id="ARBA00011917"/>
    </source>
</evidence>
<keyword evidence="7" id="KW-0378">Hydrolase</keyword>
<dbReference type="InterPro" id="IPR032282">
    <property type="entry name" value="HAGH_C"/>
</dbReference>
<dbReference type="GO" id="GO:0006364">
    <property type="term" value="P:rRNA processing"/>
    <property type="evidence" value="ECO:0007669"/>
    <property type="project" value="InterPro"/>
</dbReference>
<dbReference type="InterPro" id="IPR036866">
    <property type="entry name" value="RibonucZ/Hydroxyglut_hydro"/>
</dbReference>
<keyword evidence="13" id="KW-1185">Reference proteome</keyword>
<dbReference type="InterPro" id="IPR001279">
    <property type="entry name" value="Metallo-B-lactamas"/>
</dbReference>
<proteinExistence type="inferred from homology"/>